<accession>A0AAD5UUT4</accession>
<name>A0AAD5UUT4_9APHY</name>
<comment type="caution">
    <text evidence="2">The sequence shown here is derived from an EMBL/GenBank/DDBJ whole genome shotgun (WGS) entry which is preliminary data.</text>
</comment>
<reference evidence="2" key="1">
    <citation type="submission" date="2022-07" db="EMBL/GenBank/DDBJ databases">
        <title>Genome Sequence of Physisporinus lineatus.</title>
        <authorList>
            <person name="Buettner E."/>
        </authorList>
    </citation>
    <scope>NUCLEOTIDE SEQUENCE</scope>
    <source>
        <strain evidence="2">VT162</strain>
    </source>
</reference>
<organism evidence="2 3">
    <name type="scientific">Meripilus lineatus</name>
    <dbReference type="NCBI Taxonomy" id="2056292"/>
    <lineage>
        <taxon>Eukaryota</taxon>
        <taxon>Fungi</taxon>
        <taxon>Dikarya</taxon>
        <taxon>Basidiomycota</taxon>
        <taxon>Agaricomycotina</taxon>
        <taxon>Agaricomycetes</taxon>
        <taxon>Polyporales</taxon>
        <taxon>Meripilaceae</taxon>
        <taxon>Meripilus</taxon>
    </lineage>
</organism>
<evidence type="ECO:0000256" key="1">
    <source>
        <dbReference type="SAM" id="MobiDB-lite"/>
    </source>
</evidence>
<proteinExistence type="predicted"/>
<evidence type="ECO:0000313" key="2">
    <source>
        <dbReference type="EMBL" id="KAJ3478374.1"/>
    </source>
</evidence>
<protein>
    <submittedName>
        <fullName evidence="2">Uncharacterized protein</fullName>
    </submittedName>
</protein>
<evidence type="ECO:0000313" key="3">
    <source>
        <dbReference type="Proteomes" id="UP001212997"/>
    </source>
</evidence>
<keyword evidence="3" id="KW-1185">Reference proteome</keyword>
<dbReference type="Proteomes" id="UP001212997">
    <property type="component" value="Unassembled WGS sequence"/>
</dbReference>
<gene>
    <name evidence="2" type="ORF">NLI96_g9806</name>
</gene>
<sequence>MQPAVVYANELSRLGYGRPMWMPDQPEPCVEIGDVGFVETASGSFRRLFNVTRPPWDPLNHLGVPEHFKRLDLSLVQTSEDASFLKMGPICSHTISNKIIQQSITEEVPDDTTLTQVFGCSRGQGALLFLGEDAPRVHCGSNTIMPRYMAANYANWCRFAKSKNIDLEGGRFEGPLLVRGFTKSSGWGVAAWMPDRDSHDLTVSVSSDGSLVSNVTFTTSSSMRGPQFRYGPPRRNFQSSARFTPPSTPRSAPVSLGHRSNQSAFLTFYKAKSRVPVTDESNSVSEPKIAHSKMIGCEYFDPLDEALEYILEKSSADIAVVSHEDINGIYQYGWPKNLLAYLRTARPSCDVSRLPDWQCVGTITTKQQNPRPDPVDSPTIARQPSFVRPKGTRQLPKRSTERQSMVLDSHQIPTPPPSPGIPGTILEEASSWDEQGPSESLRSSLSRMSSVSTFTTTARSSGTPSRSPSPFTPQASNSRGYLSPSGMYLAPPENNRPTPHHKQDVHEVPSAPHDIPQTSKGYPSNRKYETRRRVGPSGSTSPVKGPRPRFRPLSTVSVISNVVACGEFTQS</sequence>
<feature type="region of interest" description="Disordered" evidence="1">
    <location>
        <begin position="362"/>
        <end position="550"/>
    </location>
</feature>
<dbReference type="AlphaFoldDB" id="A0AAD5UUT4"/>
<feature type="compositionally biased region" description="Low complexity" evidence="1">
    <location>
        <begin position="438"/>
        <end position="473"/>
    </location>
</feature>
<dbReference type="EMBL" id="JANAWD010000516">
    <property type="protein sequence ID" value="KAJ3478374.1"/>
    <property type="molecule type" value="Genomic_DNA"/>
</dbReference>
<feature type="region of interest" description="Disordered" evidence="1">
    <location>
        <begin position="223"/>
        <end position="257"/>
    </location>
</feature>